<evidence type="ECO:0000313" key="3">
    <source>
        <dbReference type="Proteomes" id="UP001153069"/>
    </source>
</evidence>
<proteinExistence type="predicted"/>
<comment type="caution">
    <text evidence="2">The sequence shown here is derived from an EMBL/GenBank/DDBJ whole genome shotgun (WGS) entry which is preliminary data.</text>
</comment>
<organism evidence="2 3">
    <name type="scientific">Seminavis robusta</name>
    <dbReference type="NCBI Taxonomy" id="568900"/>
    <lineage>
        <taxon>Eukaryota</taxon>
        <taxon>Sar</taxon>
        <taxon>Stramenopiles</taxon>
        <taxon>Ochrophyta</taxon>
        <taxon>Bacillariophyta</taxon>
        <taxon>Bacillariophyceae</taxon>
        <taxon>Bacillariophycidae</taxon>
        <taxon>Naviculales</taxon>
        <taxon>Naviculaceae</taxon>
        <taxon>Seminavis</taxon>
    </lineage>
</organism>
<reference evidence="2" key="1">
    <citation type="submission" date="2020-06" db="EMBL/GenBank/DDBJ databases">
        <authorList>
            <consortium name="Plant Systems Biology data submission"/>
        </authorList>
    </citation>
    <scope>NUCLEOTIDE SEQUENCE</scope>
    <source>
        <strain evidence="2">D6</strain>
    </source>
</reference>
<accession>A0A9N8HIW1</accession>
<keyword evidence="1" id="KW-0812">Transmembrane</keyword>
<feature type="transmembrane region" description="Helical" evidence="1">
    <location>
        <begin position="129"/>
        <end position="148"/>
    </location>
</feature>
<keyword evidence="3" id="KW-1185">Reference proteome</keyword>
<dbReference type="AlphaFoldDB" id="A0A9N8HIW1"/>
<dbReference type="InterPro" id="IPR025671">
    <property type="entry name" value="HXXEE"/>
</dbReference>
<keyword evidence="1" id="KW-0472">Membrane</keyword>
<keyword evidence="1" id="KW-1133">Transmembrane helix</keyword>
<dbReference type="EMBL" id="CAICTM010000649">
    <property type="protein sequence ID" value="CAB9514377.1"/>
    <property type="molecule type" value="Genomic_DNA"/>
</dbReference>
<protein>
    <submittedName>
        <fullName evidence="2">Uncharacterized protein</fullName>
    </submittedName>
</protein>
<dbReference type="Proteomes" id="UP001153069">
    <property type="component" value="Unassembled WGS sequence"/>
</dbReference>
<dbReference type="Pfam" id="PF13787">
    <property type="entry name" value="HXXEE"/>
    <property type="match status" value="1"/>
</dbReference>
<sequence>MKALSILLDNDLVASSALATAIALHTVEESFQVSSYQQKLGLKITNTFSEVLLDSLPIFVVLPIAAVLSKSFHWVRDSLVVVAVLHPILDHVVLTLKGRKQRPGSITAMAMVLPLGAANVLLAKSDGPPSMLGGGIGIIISLFLYIVADADIKDMIQRSDAKNL</sequence>
<gene>
    <name evidence="2" type="ORF">SEMRO_650_G181340.1</name>
</gene>
<feature type="transmembrane region" description="Helical" evidence="1">
    <location>
        <begin position="106"/>
        <end position="123"/>
    </location>
</feature>
<name>A0A9N8HIW1_9STRA</name>
<evidence type="ECO:0000256" key="1">
    <source>
        <dbReference type="SAM" id="Phobius"/>
    </source>
</evidence>
<evidence type="ECO:0000313" key="2">
    <source>
        <dbReference type="EMBL" id="CAB9514377.1"/>
    </source>
</evidence>